<dbReference type="STRING" id="927664.SAMN05421780_10186"/>
<dbReference type="SUPFAM" id="SSF47384">
    <property type="entry name" value="Homodimeric domain of signal transducing histidine kinase"/>
    <property type="match status" value="1"/>
</dbReference>
<dbReference type="SMART" id="SM00388">
    <property type="entry name" value="HisKA"/>
    <property type="match status" value="1"/>
</dbReference>
<keyword evidence="6" id="KW-0902">Two-component regulatory system</keyword>
<proteinExistence type="predicted"/>
<dbReference type="PANTHER" id="PTHR45453:SF1">
    <property type="entry name" value="PHOSPHATE REGULON SENSOR PROTEIN PHOR"/>
    <property type="match status" value="1"/>
</dbReference>
<dbReference type="InterPro" id="IPR036097">
    <property type="entry name" value="HisK_dim/P_sf"/>
</dbReference>
<dbReference type="RefSeq" id="WP_091505645.1">
    <property type="nucleotide sequence ID" value="NZ_FOLE01000001.1"/>
</dbReference>
<dbReference type="GO" id="GO:0004721">
    <property type="term" value="F:phosphoprotein phosphatase activity"/>
    <property type="evidence" value="ECO:0007669"/>
    <property type="project" value="TreeGrafter"/>
</dbReference>
<dbReference type="CDD" id="cd00075">
    <property type="entry name" value="HATPase"/>
    <property type="match status" value="1"/>
</dbReference>
<keyword evidence="5 9" id="KW-0418">Kinase</keyword>
<dbReference type="Proteomes" id="UP000199514">
    <property type="component" value="Unassembled WGS sequence"/>
</dbReference>
<dbReference type="AlphaFoldDB" id="A0A1I1DCA2"/>
<dbReference type="FunFam" id="3.30.565.10:FF:000006">
    <property type="entry name" value="Sensor histidine kinase WalK"/>
    <property type="match status" value="1"/>
</dbReference>
<dbReference type="GO" id="GO:0016036">
    <property type="term" value="P:cellular response to phosphate starvation"/>
    <property type="evidence" value="ECO:0007669"/>
    <property type="project" value="TreeGrafter"/>
</dbReference>
<dbReference type="PRINTS" id="PR00344">
    <property type="entry name" value="BCTRLSENSOR"/>
</dbReference>
<evidence type="ECO:0000256" key="2">
    <source>
        <dbReference type="ARBA" id="ARBA00012438"/>
    </source>
</evidence>
<comment type="catalytic activity">
    <reaction evidence="1">
        <text>ATP + protein L-histidine = ADP + protein N-phospho-L-histidine.</text>
        <dbReference type="EC" id="2.7.13.3"/>
    </reaction>
</comment>
<name>A0A1I1DCA2_9BACT</name>
<organism evidence="9 10">
    <name type="scientific">Flexibacter flexilis DSM 6793</name>
    <dbReference type="NCBI Taxonomy" id="927664"/>
    <lineage>
        <taxon>Bacteria</taxon>
        <taxon>Pseudomonadati</taxon>
        <taxon>Bacteroidota</taxon>
        <taxon>Cytophagia</taxon>
        <taxon>Cytophagales</taxon>
        <taxon>Flexibacteraceae</taxon>
        <taxon>Flexibacter</taxon>
    </lineage>
</organism>
<dbReference type="SUPFAM" id="SSF55874">
    <property type="entry name" value="ATPase domain of HSP90 chaperone/DNA topoisomerase II/histidine kinase"/>
    <property type="match status" value="1"/>
</dbReference>
<dbReference type="EC" id="2.7.13.3" evidence="2"/>
<evidence type="ECO:0000256" key="4">
    <source>
        <dbReference type="ARBA" id="ARBA00022679"/>
    </source>
</evidence>
<evidence type="ECO:0000256" key="6">
    <source>
        <dbReference type="ARBA" id="ARBA00023012"/>
    </source>
</evidence>
<keyword evidence="10" id="KW-1185">Reference proteome</keyword>
<feature type="transmembrane region" description="Helical" evidence="7">
    <location>
        <begin position="7"/>
        <end position="27"/>
    </location>
</feature>
<feature type="transmembrane region" description="Helical" evidence="7">
    <location>
        <begin position="256"/>
        <end position="280"/>
    </location>
</feature>
<dbReference type="CDD" id="cd00082">
    <property type="entry name" value="HisKA"/>
    <property type="match status" value="1"/>
</dbReference>
<dbReference type="SMART" id="SM00387">
    <property type="entry name" value="HATPase_c"/>
    <property type="match status" value="1"/>
</dbReference>
<evidence type="ECO:0000313" key="9">
    <source>
        <dbReference type="EMBL" id="SFB71976.1"/>
    </source>
</evidence>
<evidence type="ECO:0000256" key="7">
    <source>
        <dbReference type="SAM" id="Phobius"/>
    </source>
</evidence>
<dbReference type="Pfam" id="PF02518">
    <property type="entry name" value="HATPase_c"/>
    <property type="match status" value="1"/>
</dbReference>
<dbReference type="GO" id="GO:0000155">
    <property type="term" value="F:phosphorelay sensor kinase activity"/>
    <property type="evidence" value="ECO:0007669"/>
    <property type="project" value="InterPro"/>
</dbReference>
<dbReference type="EMBL" id="FOLE01000001">
    <property type="protein sequence ID" value="SFB71976.1"/>
    <property type="molecule type" value="Genomic_DNA"/>
</dbReference>
<dbReference type="PANTHER" id="PTHR45453">
    <property type="entry name" value="PHOSPHATE REGULON SENSOR PROTEIN PHOR"/>
    <property type="match status" value="1"/>
</dbReference>
<gene>
    <name evidence="9" type="ORF">SAMN05421780_10186</name>
</gene>
<evidence type="ECO:0000256" key="5">
    <source>
        <dbReference type="ARBA" id="ARBA00022777"/>
    </source>
</evidence>
<keyword evidence="7" id="KW-1133">Transmembrane helix</keyword>
<dbReference type="InterPro" id="IPR036890">
    <property type="entry name" value="HATPase_C_sf"/>
</dbReference>
<dbReference type="InterPro" id="IPR003661">
    <property type="entry name" value="HisK_dim/P_dom"/>
</dbReference>
<sequence>MKNNLKYIVVLMSLATLGLLIFQVLWVKDALSLNQQQFEREALTAIHKVSQKLEQDEMKKLAAQEIDFQENNMLFMPPPMPPDSMFFQPFFEGEKPRMGGRKKFPFKGRRRHKHHRQVLQLNIHDKDTQLVYKDTVFPDKCVDDQKVIRRTEVVTNLLRKMVFSSPEISQRIHPQALDSLLHIEMRKAGIDQPFEFAITDPSSGGLLVTQPHYDEQALRQTKLRAALFPNDLTGTLHFLLVYFPEQNTIIWKKTAYVFWSSLVLVGVVIAGFGVSVHTILKQKKLSEMKDDFINNMTHEFKTPVATISLACEALQDPDMVANLQIRQRYLHIISDENKRMSQQIEKVLQAARLDRDQWPVSSELIDAHELLREVIQNMNVQVQAADGQIESDLQATDYLINVDKMHFVSVLQNLLDNANKYSPSNPHIVVRTYNEQGTWVLQVSDNGIGMSTEAQKRIFDKFYRVPTGNLHNVKGFGLGLSYVRTIAQAYGAIIGVQSRLEKGSTFTIAWPLGSSKV</sequence>
<keyword evidence="4" id="KW-0808">Transferase</keyword>
<dbReference type="Gene3D" id="1.10.287.130">
    <property type="match status" value="1"/>
</dbReference>
<protein>
    <recommendedName>
        <fullName evidence="2">histidine kinase</fullName>
        <ecNumber evidence="2">2.7.13.3</ecNumber>
    </recommendedName>
</protein>
<dbReference type="OrthoDB" id="1933776at2"/>
<dbReference type="GO" id="GO:0005886">
    <property type="term" value="C:plasma membrane"/>
    <property type="evidence" value="ECO:0007669"/>
    <property type="project" value="TreeGrafter"/>
</dbReference>
<keyword evidence="3" id="KW-0597">Phosphoprotein</keyword>
<keyword evidence="7" id="KW-0812">Transmembrane</keyword>
<dbReference type="Gene3D" id="3.30.565.10">
    <property type="entry name" value="Histidine kinase-like ATPase, C-terminal domain"/>
    <property type="match status" value="1"/>
</dbReference>
<evidence type="ECO:0000256" key="1">
    <source>
        <dbReference type="ARBA" id="ARBA00000085"/>
    </source>
</evidence>
<dbReference type="InterPro" id="IPR050351">
    <property type="entry name" value="BphY/WalK/GraS-like"/>
</dbReference>
<evidence type="ECO:0000256" key="3">
    <source>
        <dbReference type="ARBA" id="ARBA00022553"/>
    </source>
</evidence>
<accession>A0A1I1DCA2</accession>
<keyword evidence="7" id="KW-0472">Membrane</keyword>
<dbReference type="PROSITE" id="PS50109">
    <property type="entry name" value="HIS_KIN"/>
    <property type="match status" value="1"/>
</dbReference>
<feature type="domain" description="Histidine kinase" evidence="8">
    <location>
        <begin position="295"/>
        <end position="514"/>
    </location>
</feature>
<reference evidence="9 10" key="1">
    <citation type="submission" date="2016-10" db="EMBL/GenBank/DDBJ databases">
        <authorList>
            <person name="de Groot N.N."/>
        </authorList>
    </citation>
    <scope>NUCLEOTIDE SEQUENCE [LARGE SCALE GENOMIC DNA]</scope>
    <source>
        <strain evidence="9 10">DSM 6793</strain>
    </source>
</reference>
<dbReference type="InterPro" id="IPR003594">
    <property type="entry name" value="HATPase_dom"/>
</dbReference>
<evidence type="ECO:0000313" key="10">
    <source>
        <dbReference type="Proteomes" id="UP000199514"/>
    </source>
</evidence>
<dbReference type="Pfam" id="PF00512">
    <property type="entry name" value="HisKA"/>
    <property type="match status" value="1"/>
</dbReference>
<dbReference type="InterPro" id="IPR004358">
    <property type="entry name" value="Sig_transdc_His_kin-like_C"/>
</dbReference>
<evidence type="ECO:0000259" key="8">
    <source>
        <dbReference type="PROSITE" id="PS50109"/>
    </source>
</evidence>
<dbReference type="InterPro" id="IPR005467">
    <property type="entry name" value="His_kinase_dom"/>
</dbReference>